<feature type="region of interest" description="Disordered" evidence="8">
    <location>
        <begin position="521"/>
        <end position="694"/>
    </location>
</feature>
<feature type="compositionally biased region" description="Acidic residues" evidence="8">
    <location>
        <begin position="685"/>
        <end position="694"/>
    </location>
</feature>
<feature type="compositionally biased region" description="Basic and acidic residues" evidence="8">
    <location>
        <begin position="642"/>
        <end position="652"/>
    </location>
</feature>
<gene>
    <name evidence="12" type="ORF">DSTB1V02_LOCUS1922</name>
</gene>
<dbReference type="SMART" id="SM00461">
    <property type="entry name" value="WH1"/>
    <property type="match status" value="1"/>
</dbReference>
<feature type="compositionally biased region" description="Basic and acidic residues" evidence="8">
    <location>
        <begin position="1"/>
        <end position="11"/>
    </location>
</feature>
<dbReference type="EMBL" id="CAJPEV010000198">
    <property type="protein sequence ID" value="CAG0882204.1"/>
    <property type="molecule type" value="Genomic_DNA"/>
</dbReference>
<feature type="domain" description="CRIB" evidence="9">
    <location>
        <begin position="214"/>
        <end position="227"/>
    </location>
</feature>
<keyword evidence="3" id="KW-0963">Cytoplasm</keyword>
<evidence type="ECO:0000313" key="12">
    <source>
        <dbReference type="EMBL" id="CAD7241946.1"/>
    </source>
</evidence>
<evidence type="ECO:0000259" key="11">
    <source>
        <dbReference type="PROSITE" id="PS51082"/>
    </source>
</evidence>
<dbReference type="InterPro" id="IPR000095">
    <property type="entry name" value="CRIB_dom"/>
</dbReference>
<dbReference type="Pfam" id="PF00568">
    <property type="entry name" value="WH1"/>
    <property type="match status" value="1"/>
</dbReference>
<dbReference type="SMART" id="SM00246">
    <property type="entry name" value="WH2"/>
    <property type="match status" value="2"/>
</dbReference>
<evidence type="ECO:0000256" key="8">
    <source>
        <dbReference type="SAM" id="MobiDB-lite"/>
    </source>
</evidence>
<evidence type="ECO:0000256" key="4">
    <source>
        <dbReference type="ARBA" id="ARBA00022553"/>
    </source>
</evidence>
<dbReference type="Pfam" id="PF02205">
    <property type="entry name" value="WH2"/>
    <property type="match status" value="2"/>
</dbReference>
<accession>A0A7R8X364</accession>
<keyword evidence="13" id="KW-1185">Reference proteome</keyword>
<dbReference type="AlphaFoldDB" id="A0A7R8X364"/>
<reference evidence="12" key="1">
    <citation type="submission" date="2020-11" db="EMBL/GenBank/DDBJ databases">
        <authorList>
            <person name="Tran Van P."/>
        </authorList>
    </citation>
    <scope>NUCLEOTIDE SEQUENCE</scope>
</reference>
<dbReference type="SMART" id="SM00285">
    <property type="entry name" value="PBD"/>
    <property type="match status" value="1"/>
</dbReference>
<dbReference type="CDD" id="cd00132">
    <property type="entry name" value="CRIB"/>
    <property type="match status" value="1"/>
</dbReference>
<dbReference type="SUPFAM" id="SSF50729">
    <property type="entry name" value="PH domain-like"/>
    <property type="match status" value="1"/>
</dbReference>
<feature type="compositionally biased region" description="Pro residues" evidence="8">
    <location>
        <begin position="476"/>
        <end position="492"/>
    </location>
</feature>
<organism evidence="12">
    <name type="scientific">Darwinula stevensoni</name>
    <dbReference type="NCBI Taxonomy" id="69355"/>
    <lineage>
        <taxon>Eukaryota</taxon>
        <taxon>Metazoa</taxon>
        <taxon>Ecdysozoa</taxon>
        <taxon>Arthropoda</taxon>
        <taxon>Crustacea</taxon>
        <taxon>Oligostraca</taxon>
        <taxon>Ostracoda</taxon>
        <taxon>Podocopa</taxon>
        <taxon>Podocopida</taxon>
        <taxon>Darwinulocopina</taxon>
        <taxon>Darwinuloidea</taxon>
        <taxon>Darwinulidae</taxon>
        <taxon>Darwinula</taxon>
    </lineage>
</organism>
<feature type="compositionally biased region" description="Basic residues" evidence="8">
    <location>
        <begin position="194"/>
        <end position="208"/>
    </location>
</feature>
<name>A0A7R8X364_9CRUS</name>
<dbReference type="FunFam" id="3.90.810.10:FF:000003">
    <property type="entry name" value="Neural Wiskott-Aldrich syndrome protein-like"/>
    <property type="match status" value="1"/>
</dbReference>
<dbReference type="InterPro" id="IPR000697">
    <property type="entry name" value="WH1/EVH1_dom"/>
</dbReference>
<feature type="domain" description="WH1" evidence="10">
    <location>
        <begin position="42"/>
        <end position="153"/>
    </location>
</feature>
<dbReference type="Gene3D" id="3.90.810.10">
    <property type="entry name" value="CRIB domain"/>
    <property type="match status" value="2"/>
</dbReference>
<dbReference type="FunFam" id="2.30.29.30:FF:000130">
    <property type="entry name" value="neural Wiskott-Aldrich syndrome protein"/>
    <property type="match status" value="1"/>
</dbReference>
<feature type="compositionally biased region" description="Low complexity" evidence="8">
    <location>
        <begin position="423"/>
        <end position="436"/>
    </location>
</feature>
<dbReference type="GO" id="GO:0005634">
    <property type="term" value="C:nucleus"/>
    <property type="evidence" value="ECO:0007669"/>
    <property type="project" value="UniProtKB-SubCell"/>
</dbReference>
<dbReference type="PROSITE" id="PS50108">
    <property type="entry name" value="CRIB"/>
    <property type="match status" value="1"/>
</dbReference>
<dbReference type="OrthoDB" id="8963340at2759"/>
<feature type="compositionally biased region" description="Pro residues" evidence="8">
    <location>
        <begin position="320"/>
        <end position="339"/>
    </location>
</feature>
<dbReference type="GO" id="GO:0003779">
    <property type="term" value="F:actin binding"/>
    <property type="evidence" value="ECO:0007669"/>
    <property type="project" value="InterPro"/>
</dbReference>
<evidence type="ECO:0000256" key="5">
    <source>
        <dbReference type="ARBA" id="ARBA00022737"/>
    </source>
</evidence>
<feature type="compositionally biased region" description="Low complexity" evidence="8">
    <location>
        <begin position="176"/>
        <end position="193"/>
    </location>
</feature>
<evidence type="ECO:0008006" key="14">
    <source>
        <dbReference type="Google" id="ProtNLM"/>
    </source>
</evidence>
<dbReference type="InterPro" id="IPR036936">
    <property type="entry name" value="CRIB_dom_sf"/>
</dbReference>
<dbReference type="EMBL" id="LR899715">
    <property type="protein sequence ID" value="CAD7241946.1"/>
    <property type="molecule type" value="Genomic_DNA"/>
</dbReference>
<evidence type="ECO:0000256" key="7">
    <source>
        <dbReference type="ARBA" id="ARBA00023242"/>
    </source>
</evidence>
<proteinExistence type="predicted"/>
<dbReference type="SUPFAM" id="SSF47912">
    <property type="entry name" value="Wiscott-Aldrich syndrome protein, WASP, C-terminal domain"/>
    <property type="match status" value="1"/>
</dbReference>
<feature type="compositionally biased region" description="Pro residues" evidence="8">
    <location>
        <begin position="556"/>
        <end position="579"/>
    </location>
</feature>
<keyword evidence="4" id="KW-0597">Phosphoprotein</keyword>
<feature type="region of interest" description="Disordered" evidence="8">
    <location>
        <begin position="1"/>
        <end position="28"/>
    </location>
</feature>
<feature type="compositionally biased region" description="Pro residues" evidence="8">
    <location>
        <begin position="454"/>
        <end position="469"/>
    </location>
</feature>
<dbReference type="CDD" id="cd21762">
    <property type="entry name" value="WH2"/>
    <property type="match status" value="1"/>
</dbReference>
<dbReference type="GO" id="GO:0007015">
    <property type="term" value="P:actin filament organization"/>
    <property type="evidence" value="ECO:0007669"/>
    <property type="project" value="InterPro"/>
</dbReference>
<dbReference type="Proteomes" id="UP000677054">
    <property type="component" value="Unassembled WGS sequence"/>
</dbReference>
<feature type="compositionally biased region" description="Pro residues" evidence="8">
    <location>
        <begin position="291"/>
        <end position="303"/>
    </location>
</feature>
<dbReference type="InterPro" id="IPR011993">
    <property type="entry name" value="PH-like_dom_sf"/>
</dbReference>
<sequence>MMNSHRSHDGKTNASGQRKQRPVENKASRMLCNEENAEVFRAIGNRCKTLSTAVVQLFLSKESDDHKQWHKFRCGIITFVKDNGRRAYFLRLFDPVNYNMAWEQELYQQFSYKMMNNHFHMFEAHDCMAGLNFANQEEAYEFGVCIREHVQKRSQRKQQKRQMMNKGPPKPVVAQNGGLNSGPSPSMPSNGNKGNKKSRKKSKTGKRVITKDDIGLPSNFQHVSHVGWDPNRGFDLDNVDPQLKEFFYKAGVSETHLKDQETRRFIYDFIETHGGLEAAMQEVQDVGIGRPPLPPQQPPPPVPSRHNQTMMDSAARRPTVAPPPTPPSRQKPPPPPPTRGVPQKTSTPIFTTLAETSTKSGKDPVIMASCAAAASPPPVPPHALKEPLSNNPCDRPSISPPVDATLLRLSSALSQLCSTGSIPAPTSLEPESPPSEYGTPEWRASPTEEHARIPPVPPPRRTAPPPPLPHSIRHPSVPPPPPPPLPPLPPVQEPTLKEGMSQSLYLSCTSYPSLVHLHEAWGTSPHVPTPSPSAVSAPTPPPMPPPASAGGNKGAAPPPPPPMPSGVPPPPRMPLPPSPSSNDPSPSLPAKSDNHGALMEAIRSGATLKRVDVNEEREKRSSDSNSRGALLQQIRQGVELKSVGEPRVKSENGSEEGGLAGALKKALQDRSHAFHSSDSSTSDSSESEEDEWED</sequence>
<feature type="region of interest" description="Disordered" evidence="8">
    <location>
        <begin position="417"/>
        <end position="498"/>
    </location>
</feature>
<dbReference type="CDD" id="cd01205">
    <property type="entry name" value="EVH1_WASP-like"/>
    <property type="match status" value="1"/>
</dbReference>
<dbReference type="InterPro" id="IPR003124">
    <property type="entry name" value="WH2_dom"/>
</dbReference>
<dbReference type="InterPro" id="IPR011026">
    <property type="entry name" value="WAS_C"/>
</dbReference>
<feature type="region of interest" description="Disordered" evidence="8">
    <location>
        <begin position="153"/>
        <end position="213"/>
    </location>
</feature>
<dbReference type="PROSITE" id="PS51082">
    <property type="entry name" value="WH2"/>
    <property type="match status" value="2"/>
</dbReference>
<evidence type="ECO:0000256" key="2">
    <source>
        <dbReference type="ARBA" id="ARBA00004245"/>
    </source>
</evidence>
<feature type="compositionally biased region" description="Low complexity" evidence="8">
    <location>
        <begin position="364"/>
        <end position="374"/>
    </location>
</feature>
<evidence type="ECO:0000259" key="9">
    <source>
        <dbReference type="PROSITE" id="PS50108"/>
    </source>
</evidence>
<comment type="subcellular location">
    <subcellularLocation>
        <location evidence="2">Cytoplasm</location>
        <location evidence="2">Cytoskeleton</location>
    </subcellularLocation>
    <subcellularLocation>
        <location evidence="1">Nucleus</location>
    </subcellularLocation>
</comment>
<feature type="domain" description="WH2" evidence="11">
    <location>
        <begin position="594"/>
        <end position="611"/>
    </location>
</feature>
<protein>
    <recommendedName>
        <fullName evidence="14">Wiskott-Aldrich syndrome protein</fullName>
    </recommendedName>
</protein>
<keyword evidence="5" id="KW-0677">Repeat</keyword>
<evidence type="ECO:0000313" key="13">
    <source>
        <dbReference type="Proteomes" id="UP000677054"/>
    </source>
</evidence>
<keyword evidence="6" id="KW-0206">Cytoskeleton</keyword>
<evidence type="ECO:0000256" key="1">
    <source>
        <dbReference type="ARBA" id="ARBA00004123"/>
    </source>
</evidence>
<evidence type="ECO:0000259" key="10">
    <source>
        <dbReference type="PROSITE" id="PS50229"/>
    </source>
</evidence>
<evidence type="ECO:0000256" key="3">
    <source>
        <dbReference type="ARBA" id="ARBA00022490"/>
    </source>
</evidence>
<dbReference type="Gene3D" id="2.30.29.30">
    <property type="entry name" value="Pleckstrin-homology domain (PH domain)/Phosphotyrosine-binding domain (PTB)"/>
    <property type="match status" value="1"/>
</dbReference>
<feature type="compositionally biased region" description="Pro residues" evidence="8">
    <location>
        <begin position="538"/>
        <end position="547"/>
    </location>
</feature>
<dbReference type="GO" id="GO:0005856">
    <property type="term" value="C:cytoskeleton"/>
    <property type="evidence" value="ECO:0007669"/>
    <property type="project" value="UniProtKB-SubCell"/>
</dbReference>
<dbReference type="Pfam" id="PF00786">
    <property type="entry name" value="PBD"/>
    <property type="match status" value="1"/>
</dbReference>
<feature type="compositionally biased region" description="Polar residues" evidence="8">
    <location>
        <begin position="345"/>
        <end position="359"/>
    </location>
</feature>
<keyword evidence="7" id="KW-0539">Nucleus</keyword>
<dbReference type="PROSITE" id="PS50229">
    <property type="entry name" value="WH1"/>
    <property type="match status" value="1"/>
</dbReference>
<dbReference type="InterPro" id="IPR033927">
    <property type="entry name" value="WASPfam_EVH1"/>
</dbReference>
<feature type="region of interest" description="Disordered" evidence="8">
    <location>
        <begin position="287"/>
        <end position="402"/>
    </location>
</feature>
<feature type="compositionally biased region" description="Low complexity" evidence="8">
    <location>
        <begin position="580"/>
        <end position="589"/>
    </location>
</feature>
<feature type="compositionally biased region" description="Basic and acidic residues" evidence="8">
    <location>
        <begin position="609"/>
        <end position="622"/>
    </location>
</feature>
<feature type="domain" description="WH2" evidence="11">
    <location>
        <begin position="626"/>
        <end position="643"/>
    </location>
</feature>
<evidence type="ECO:0000256" key="6">
    <source>
        <dbReference type="ARBA" id="ARBA00023212"/>
    </source>
</evidence>